<dbReference type="GO" id="GO:0000428">
    <property type="term" value="C:DNA-directed RNA polymerase complex"/>
    <property type="evidence" value="ECO:0007669"/>
    <property type="project" value="UniProtKB-KW"/>
</dbReference>
<sequence length="401" mass="46023">MEREGKSTSKSIFSQLFKRYYKSSYLELPQDLPLREIALQPIDGDYYIRHLVFETEKQLLDYITGVHIPKHLYYSSAKYRDPGNQVMSEKGWLGSDLVFDIDANEIPQCIDKVIEAKFCKSCNYTAPRESSEKTCPLCGGQLEKFEHVEPNCIKLAFEYLRNLVDIVENDFGFYKYKASFSGNRGFHLIVELNSPYDTMDSESRRELVSYIVLGDAYKKIVKNMYVTGESKKGLVYPLPRIGDGGIRRRIARALLKKVTDTRLKEFLLNRLDEIESSKLVQLASILTSNIDEVLNEVSIPIDSKVTIDTSHLVRMPNSLNGKTGWKAFLIKDLSNFELSNYEVSIEDVSELFKIKITVDIPPITIIDRTFKVRRGDIMELEYAYASYLVFKGVAELLSIVR</sequence>
<reference evidence="14" key="1">
    <citation type="journal article" date="2020" name="mSystems">
        <title>Genome- and Community-Level Interaction Insights into Carbon Utilization and Element Cycling Functions of Hydrothermarchaeota in Hydrothermal Sediment.</title>
        <authorList>
            <person name="Zhou Z."/>
            <person name="Liu Y."/>
            <person name="Xu W."/>
            <person name="Pan J."/>
            <person name="Luo Z.H."/>
            <person name="Li M."/>
        </authorList>
    </citation>
    <scope>NUCLEOTIDE SEQUENCE [LARGE SCALE GENOMIC DNA]</scope>
    <source>
        <strain evidence="14">SpSt-732</strain>
    </source>
</reference>
<keyword evidence="6 11" id="KW-0235">DNA replication</keyword>
<evidence type="ECO:0000256" key="5">
    <source>
        <dbReference type="ARBA" id="ARBA00022695"/>
    </source>
</evidence>
<dbReference type="Pfam" id="PF01896">
    <property type="entry name" value="DNA_primase_S"/>
    <property type="match status" value="1"/>
</dbReference>
<evidence type="ECO:0000256" key="1">
    <source>
        <dbReference type="ARBA" id="ARBA00009762"/>
    </source>
</evidence>
<evidence type="ECO:0000256" key="10">
    <source>
        <dbReference type="ARBA" id="ARBA00023211"/>
    </source>
</evidence>
<keyword evidence="3 11" id="KW-0639">Primosome</keyword>
<evidence type="ECO:0000256" key="13">
    <source>
        <dbReference type="RuleBase" id="RU004224"/>
    </source>
</evidence>
<evidence type="ECO:0000256" key="2">
    <source>
        <dbReference type="ARBA" id="ARBA00022478"/>
    </source>
</evidence>
<keyword evidence="10 11" id="KW-0464">Manganese</keyword>
<dbReference type="EMBL" id="DTFF01000002">
    <property type="protein sequence ID" value="HGI86824.1"/>
    <property type="molecule type" value="Genomic_DNA"/>
</dbReference>
<keyword evidence="5 11" id="KW-0548">Nucleotidyltransferase</keyword>
<evidence type="ECO:0000256" key="6">
    <source>
        <dbReference type="ARBA" id="ARBA00022705"/>
    </source>
</evidence>
<dbReference type="GO" id="GO:0006269">
    <property type="term" value="P:DNA replication, synthesis of primer"/>
    <property type="evidence" value="ECO:0007669"/>
    <property type="project" value="UniProtKB-UniRule"/>
</dbReference>
<keyword evidence="7 11" id="KW-0479">Metal-binding</keyword>
<evidence type="ECO:0000256" key="3">
    <source>
        <dbReference type="ARBA" id="ARBA00022515"/>
    </source>
</evidence>
<name>A0A7C4FCQ5_9CREN</name>
<evidence type="ECO:0000256" key="12">
    <source>
        <dbReference type="RuleBase" id="RU003514"/>
    </source>
</evidence>
<evidence type="ECO:0000256" key="4">
    <source>
        <dbReference type="ARBA" id="ARBA00022679"/>
    </source>
</evidence>
<keyword evidence="4 11" id="KW-0808">Transferase</keyword>
<comment type="similarity">
    <text evidence="1 11 12">Belongs to the eukaryotic-type primase small subunit family.</text>
</comment>
<evidence type="ECO:0000256" key="8">
    <source>
        <dbReference type="ARBA" id="ARBA00022842"/>
    </source>
</evidence>
<dbReference type="GO" id="GO:0046872">
    <property type="term" value="F:metal ion binding"/>
    <property type="evidence" value="ECO:0007669"/>
    <property type="project" value="UniProtKB-KW"/>
</dbReference>
<feature type="active site" evidence="11">
    <location>
        <position position="102"/>
    </location>
</feature>
<dbReference type="PANTHER" id="PTHR10536">
    <property type="entry name" value="DNA PRIMASE SMALL SUBUNIT"/>
    <property type="match status" value="1"/>
</dbReference>
<evidence type="ECO:0000256" key="11">
    <source>
        <dbReference type="HAMAP-Rule" id="MF_00700"/>
    </source>
</evidence>
<comment type="subunit">
    <text evidence="11">Heterodimer of a small subunit (PriS) and a large subunit (PriL).</text>
</comment>
<gene>
    <name evidence="11" type="primary">priS</name>
    <name evidence="14" type="ORF">ENV14_00260</name>
</gene>
<dbReference type="Gene3D" id="3.90.920.10">
    <property type="entry name" value="DNA primase, PRIM domain"/>
    <property type="match status" value="1"/>
</dbReference>
<comment type="function">
    <text evidence="13">RNA polymerase that catalyzes the synthesis of short RNA molecules used as primers for DNA polymerase during DNA replication.</text>
</comment>
<evidence type="ECO:0000313" key="14">
    <source>
        <dbReference type="EMBL" id="HGI86824.1"/>
    </source>
</evidence>
<keyword evidence="8 11" id="KW-0460">Magnesium</keyword>
<dbReference type="SUPFAM" id="SSF56747">
    <property type="entry name" value="Prim-pol domain"/>
    <property type="match status" value="1"/>
</dbReference>
<dbReference type="HAMAP" id="MF_00700">
    <property type="entry name" value="DNA_primase_sml_arc"/>
    <property type="match status" value="1"/>
</dbReference>
<evidence type="ECO:0000256" key="7">
    <source>
        <dbReference type="ARBA" id="ARBA00022723"/>
    </source>
</evidence>
<keyword evidence="9 11" id="KW-0804">Transcription</keyword>
<dbReference type="InterPro" id="IPR002755">
    <property type="entry name" value="DNA_primase_S"/>
</dbReference>
<comment type="cofactor">
    <cofactor evidence="11">
        <name>Mg(2+)</name>
        <dbReference type="ChEBI" id="CHEBI:18420"/>
    </cofactor>
    <cofactor evidence="11">
        <name>Mn(2+)</name>
        <dbReference type="ChEBI" id="CHEBI:29035"/>
    </cofactor>
</comment>
<dbReference type="GO" id="GO:0003899">
    <property type="term" value="F:DNA-directed RNA polymerase activity"/>
    <property type="evidence" value="ECO:0007669"/>
    <property type="project" value="UniProtKB-UniRule"/>
</dbReference>
<dbReference type="GO" id="GO:1990077">
    <property type="term" value="C:primosome complex"/>
    <property type="evidence" value="ECO:0007669"/>
    <property type="project" value="UniProtKB-KW"/>
</dbReference>
<accession>A0A7C4FCQ5</accession>
<organism evidence="14">
    <name type="scientific">Ignisphaera aggregans</name>
    <dbReference type="NCBI Taxonomy" id="334771"/>
    <lineage>
        <taxon>Archaea</taxon>
        <taxon>Thermoproteota</taxon>
        <taxon>Thermoprotei</taxon>
        <taxon>Desulfurococcales</taxon>
        <taxon>Desulfurococcaceae</taxon>
        <taxon>Ignisphaera</taxon>
    </lineage>
</organism>
<keyword evidence="2 11" id="KW-0240">DNA-directed RNA polymerase</keyword>
<dbReference type="InterPro" id="IPR023639">
    <property type="entry name" value="DNA_primase_ssu_PriS"/>
</dbReference>
<comment type="function">
    <text evidence="11">Catalytic subunit of DNA primase, an RNA polymerase that catalyzes the synthesis of short RNA molecules used as primers for DNA polymerase during DNA replication. The small subunit contains the primase catalytic core and has DNA synthesis activity on its own. Binding to the large subunit stabilizes and modulates the activity, increasing the rate of DNA synthesis while decreasing the length of the DNA fragments, and conferring RNA synthesis capability. The DNA polymerase activity may enable DNA primase to also catalyze primer extension after primer synthesis. May also play a role in DNA repair.</text>
</comment>
<evidence type="ECO:0000256" key="9">
    <source>
        <dbReference type="ARBA" id="ARBA00023163"/>
    </source>
</evidence>
<feature type="active site" evidence="11">
    <location>
        <position position="302"/>
    </location>
</feature>
<dbReference type="EC" id="2.7.7.-" evidence="11"/>
<comment type="caution">
    <text evidence="14">The sequence shown here is derived from an EMBL/GenBank/DDBJ whole genome shotgun (WGS) entry which is preliminary data.</text>
</comment>
<protein>
    <recommendedName>
        <fullName evidence="11">DNA primase small subunit PriS</fullName>
        <ecNumber evidence="11">2.7.7.-</ecNumber>
    </recommendedName>
</protein>
<dbReference type="AlphaFoldDB" id="A0A7C4FCQ5"/>
<proteinExistence type="inferred from homology"/>
<feature type="active site" evidence="11">
    <location>
        <position position="100"/>
    </location>
</feature>